<feature type="compositionally biased region" description="Low complexity" evidence="2">
    <location>
        <begin position="285"/>
        <end position="297"/>
    </location>
</feature>
<feature type="region of interest" description="Disordered" evidence="2">
    <location>
        <begin position="227"/>
        <end position="497"/>
    </location>
</feature>
<feature type="compositionally biased region" description="Low complexity" evidence="2">
    <location>
        <begin position="324"/>
        <end position="333"/>
    </location>
</feature>
<dbReference type="Pfam" id="PF13176">
    <property type="entry name" value="TPR_7"/>
    <property type="match status" value="1"/>
</dbReference>
<organism evidence="3 4">
    <name type="scientific">Tectimicrobiota bacterium</name>
    <dbReference type="NCBI Taxonomy" id="2528274"/>
    <lineage>
        <taxon>Bacteria</taxon>
        <taxon>Pseudomonadati</taxon>
        <taxon>Nitrospinota/Tectimicrobiota group</taxon>
        <taxon>Candidatus Tectimicrobiota</taxon>
    </lineage>
</organism>
<dbReference type="AlphaFoldDB" id="A0A932I2Q2"/>
<feature type="compositionally biased region" description="Low complexity" evidence="2">
    <location>
        <begin position="430"/>
        <end position="440"/>
    </location>
</feature>
<dbReference type="SMART" id="SM00028">
    <property type="entry name" value="TPR"/>
    <property type="match status" value="4"/>
</dbReference>
<evidence type="ECO:0000313" key="3">
    <source>
        <dbReference type="EMBL" id="MBI3128825.1"/>
    </source>
</evidence>
<evidence type="ECO:0000256" key="1">
    <source>
        <dbReference type="PROSITE-ProRule" id="PRU00339"/>
    </source>
</evidence>
<dbReference type="Pfam" id="PF14559">
    <property type="entry name" value="TPR_19"/>
    <property type="match status" value="1"/>
</dbReference>
<keyword evidence="1" id="KW-0802">TPR repeat</keyword>
<reference evidence="3" key="1">
    <citation type="submission" date="2020-07" db="EMBL/GenBank/DDBJ databases">
        <title>Huge and variable diversity of episymbiotic CPR bacteria and DPANN archaea in groundwater ecosystems.</title>
        <authorList>
            <person name="He C.Y."/>
            <person name="Keren R."/>
            <person name="Whittaker M."/>
            <person name="Farag I.F."/>
            <person name="Doudna J."/>
            <person name="Cate J.H.D."/>
            <person name="Banfield J.F."/>
        </authorList>
    </citation>
    <scope>NUCLEOTIDE SEQUENCE</scope>
    <source>
        <strain evidence="3">NC_groundwater_763_Ag_S-0.2um_68_21</strain>
    </source>
</reference>
<feature type="region of interest" description="Disordered" evidence="2">
    <location>
        <begin position="551"/>
        <end position="592"/>
    </location>
</feature>
<feature type="compositionally biased region" description="Acidic residues" evidence="2">
    <location>
        <begin position="334"/>
        <end position="350"/>
    </location>
</feature>
<feature type="compositionally biased region" description="Pro residues" evidence="2">
    <location>
        <begin position="387"/>
        <end position="397"/>
    </location>
</feature>
<dbReference type="PROSITE" id="PS50005">
    <property type="entry name" value="TPR"/>
    <property type="match status" value="1"/>
</dbReference>
<feature type="compositionally biased region" description="Basic and acidic residues" evidence="2">
    <location>
        <begin position="134"/>
        <end position="150"/>
    </location>
</feature>
<dbReference type="Gene3D" id="1.25.40.10">
    <property type="entry name" value="Tetratricopeptide repeat domain"/>
    <property type="match status" value="1"/>
</dbReference>
<feature type="compositionally biased region" description="Low complexity" evidence="2">
    <location>
        <begin position="456"/>
        <end position="469"/>
    </location>
</feature>
<dbReference type="InterPro" id="IPR019734">
    <property type="entry name" value="TPR_rpt"/>
</dbReference>
<proteinExistence type="predicted"/>
<dbReference type="Proteomes" id="UP000782312">
    <property type="component" value="Unassembled WGS sequence"/>
</dbReference>
<evidence type="ECO:0000256" key="2">
    <source>
        <dbReference type="SAM" id="MobiDB-lite"/>
    </source>
</evidence>
<sequence>MARRPRDPKARIEALGQRMEKVPSSPAFFPLASLLWQQGDAPRAEKFLRAGLEAHPAYSAARVLLGEILLAMDRPEEAAEELAAAVQVSPWNLQGQRLLADCLHRAGDEAGERKALRIAAMFDSSDAGARALLEEAPRPAPEAKRARPEAGEEAPAPVATPSLAELYTSQGHHAQAAEVYRQLLRKEPGNAEWKKKLGLLEERLAPGASPPGPPASAVPDLDFDLEEEIAPGARSGEEKSPAPAPALDDDLDALLGEADRAQAALPALDQEDGDLALEIAEEPKAGGAAPGAPAGEAALEDDLEAFLEMEDEPAGAAPAPPAASGPKGAAPGGELDDLEGLFAGAEEEPDAAPSPKPPQAALPTAGAEDDLDLDALFAAEEEGAPAAAPPVSGPPAPGRMAPVPEAVSGEELESLFLEDEEGESVPAPPQAQAAPPAAAPTEELDFDLLEEEEAGAKPSAPAEAALPAGEPDELDLGALFEEEEDEDAPAQAASASLGAADGEAIPDEELAGLFAPEEDEAAPAAPRARPEGEDAAVLDLDLEAELLEEDLSLQAEPGGAEEAGDILPGEEAAPAEAPRESRVPEAAPANGAEMDPFLRNLIGLYVEEGNLPQALDLCRKALALGPPPAWLAGRMQEIEGRLAEGLREGPKGDKEGGVRSLSPAEVVERLEDWLRALQRRKARMPASQ</sequence>
<name>A0A932I2Q2_UNCTE</name>
<dbReference type="EMBL" id="JACPUR010000035">
    <property type="protein sequence ID" value="MBI3128825.1"/>
    <property type="molecule type" value="Genomic_DNA"/>
</dbReference>
<feature type="compositionally biased region" description="Acidic residues" evidence="2">
    <location>
        <begin position="367"/>
        <end position="383"/>
    </location>
</feature>
<feature type="compositionally biased region" description="Acidic residues" evidence="2">
    <location>
        <begin position="408"/>
        <end position="423"/>
    </location>
</feature>
<protein>
    <submittedName>
        <fullName evidence="3">Tetratricopeptide repeat protein</fullName>
    </submittedName>
</protein>
<feature type="region of interest" description="Disordered" evidence="2">
    <location>
        <begin position="134"/>
        <end position="157"/>
    </location>
</feature>
<feature type="compositionally biased region" description="Acidic residues" evidence="2">
    <location>
        <begin position="470"/>
        <end position="488"/>
    </location>
</feature>
<feature type="compositionally biased region" description="Acidic residues" evidence="2">
    <location>
        <begin position="442"/>
        <end position="453"/>
    </location>
</feature>
<feature type="compositionally biased region" description="Acidic residues" evidence="2">
    <location>
        <begin position="298"/>
        <end position="313"/>
    </location>
</feature>
<evidence type="ECO:0000313" key="4">
    <source>
        <dbReference type="Proteomes" id="UP000782312"/>
    </source>
</evidence>
<accession>A0A932I2Q2</accession>
<feature type="repeat" description="TPR" evidence="1">
    <location>
        <begin position="157"/>
        <end position="190"/>
    </location>
</feature>
<dbReference type="InterPro" id="IPR011990">
    <property type="entry name" value="TPR-like_helical_dom_sf"/>
</dbReference>
<gene>
    <name evidence="3" type="ORF">HYZ11_14565</name>
</gene>
<comment type="caution">
    <text evidence="3">The sequence shown here is derived from an EMBL/GenBank/DDBJ whole genome shotgun (WGS) entry which is preliminary data.</text>
</comment>
<dbReference type="SUPFAM" id="SSF48452">
    <property type="entry name" value="TPR-like"/>
    <property type="match status" value="1"/>
</dbReference>